<gene>
    <name evidence="1" type="ORF">Q5P01_000894</name>
</gene>
<dbReference type="Proteomes" id="UP001187415">
    <property type="component" value="Unassembled WGS sequence"/>
</dbReference>
<evidence type="ECO:0000313" key="2">
    <source>
        <dbReference type="Proteomes" id="UP001187415"/>
    </source>
</evidence>
<accession>A0AA88IJI7</accession>
<name>A0AA88IJI7_CHASR</name>
<organism evidence="1 2">
    <name type="scientific">Channa striata</name>
    <name type="common">Snakehead murrel</name>
    <name type="synonym">Ophicephalus striatus</name>
    <dbReference type="NCBI Taxonomy" id="64152"/>
    <lineage>
        <taxon>Eukaryota</taxon>
        <taxon>Metazoa</taxon>
        <taxon>Chordata</taxon>
        <taxon>Craniata</taxon>
        <taxon>Vertebrata</taxon>
        <taxon>Euteleostomi</taxon>
        <taxon>Actinopterygii</taxon>
        <taxon>Neopterygii</taxon>
        <taxon>Teleostei</taxon>
        <taxon>Neoteleostei</taxon>
        <taxon>Acanthomorphata</taxon>
        <taxon>Anabantaria</taxon>
        <taxon>Anabantiformes</taxon>
        <taxon>Channoidei</taxon>
        <taxon>Channidae</taxon>
        <taxon>Channa</taxon>
    </lineage>
</organism>
<protein>
    <submittedName>
        <fullName evidence="1">Uncharacterized protein</fullName>
    </submittedName>
</protein>
<evidence type="ECO:0000313" key="1">
    <source>
        <dbReference type="EMBL" id="KAK2813068.1"/>
    </source>
</evidence>
<dbReference type="EMBL" id="JAUPFM010000108">
    <property type="protein sequence ID" value="KAK2813068.1"/>
    <property type="molecule type" value="Genomic_DNA"/>
</dbReference>
<sequence>MLLTFCSDLVSVFLHFLLLLDRTRITGLLLCLTVRPAPATGHCLHPGVHHLLSKSRILSRVEELEILRMEETRMNDLYGLSS</sequence>
<comment type="caution">
    <text evidence="1">The sequence shown here is derived from an EMBL/GenBank/DDBJ whole genome shotgun (WGS) entry which is preliminary data.</text>
</comment>
<proteinExistence type="predicted"/>
<reference evidence="1" key="1">
    <citation type="submission" date="2023-07" db="EMBL/GenBank/DDBJ databases">
        <title>Chromosome-level Genome Assembly of Striped Snakehead (Channa striata).</title>
        <authorList>
            <person name="Liu H."/>
        </authorList>
    </citation>
    <scope>NUCLEOTIDE SEQUENCE</scope>
    <source>
        <strain evidence="1">Gz</strain>
        <tissue evidence="1">Muscle</tissue>
    </source>
</reference>
<keyword evidence="2" id="KW-1185">Reference proteome</keyword>
<dbReference type="AlphaFoldDB" id="A0AA88IJI7"/>